<dbReference type="PANTHER" id="PTHR35868">
    <property type="entry name" value="DUF2804 DOMAIN-CONTAINING PROTEIN-RELATED"/>
    <property type="match status" value="1"/>
</dbReference>
<name>A0A9W5Y725_9FIRM</name>
<keyword evidence="2" id="KW-1185">Reference proteome</keyword>
<dbReference type="EMBL" id="BRLB01000001">
    <property type="protein sequence ID" value="GKX27607.1"/>
    <property type="molecule type" value="Genomic_DNA"/>
</dbReference>
<sequence length="339" mass="39372">MQNEIIHSGELLNINGDLTQKGWAKELLLHYNRPNIRTSKLKIKEWDYYCILNEKFGVAFTIADNGYIGLISITLLDFLIPTQWTKTILIPFPLGKFNMPSTSHKGNVVYNNKKCRLEFIKEGEYRYLKVNIKEFNKVDTLEGEITLHQPNNLESMVIATPFYKKHRFYYNQKINCMKAYGNLILGNKNYNFNTIPSFGVLDWGRGVWTYSNKWYWGSLSGTINNQSFGFNIGYGFGDTSNASENMLFYKDKAHKLDKVTFVIPNDSYVKPWTFTSNDNRFEMNFDPIIDRHSNSNILVIKSNQHQVFGYYSGKVILDSGQELKVNNLLGFAEEVTNRW</sequence>
<accession>A0A9W5Y725</accession>
<dbReference type="InterPro" id="IPR021243">
    <property type="entry name" value="DUF2804"/>
</dbReference>
<dbReference type="RefSeq" id="WP_281811065.1">
    <property type="nucleotide sequence ID" value="NZ_BRLB01000001.1"/>
</dbReference>
<proteinExistence type="predicted"/>
<organism evidence="1 2">
    <name type="scientific">Vallitalea longa</name>
    <dbReference type="NCBI Taxonomy" id="2936439"/>
    <lineage>
        <taxon>Bacteria</taxon>
        <taxon>Bacillati</taxon>
        <taxon>Bacillota</taxon>
        <taxon>Clostridia</taxon>
        <taxon>Lachnospirales</taxon>
        <taxon>Vallitaleaceae</taxon>
        <taxon>Vallitalea</taxon>
    </lineage>
</organism>
<dbReference type="Pfam" id="PF10974">
    <property type="entry name" value="DUF2804"/>
    <property type="match status" value="1"/>
</dbReference>
<reference evidence="1" key="1">
    <citation type="submission" date="2022-06" db="EMBL/GenBank/DDBJ databases">
        <title>Vallitalea longa sp. nov., an anaerobic bacterium isolated from marine sediment.</title>
        <authorList>
            <person name="Hirano S."/>
            <person name="Terahara T."/>
            <person name="Mori K."/>
            <person name="Hamada M."/>
            <person name="Matsumoto R."/>
            <person name="Kobayashi T."/>
        </authorList>
    </citation>
    <scope>NUCLEOTIDE SEQUENCE</scope>
    <source>
        <strain evidence="1">SH18-1</strain>
    </source>
</reference>
<protein>
    <recommendedName>
        <fullName evidence="3">DUF2804 domain-containing protein</fullName>
    </recommendedName>
</protein>
<evidence type="ECO:0008006" key="3">
    <source>
        <dbReference type="Google" id="ProtNLM"/>
    </source>
</evidence>
<evidence type="ECO:0000313" key="2">
    <source>
        <dbReference type="Proteomes" id="UP001144256"/>
    </source>
</evidence>
<comment type="caution">
    <text evidence="1">The sequence shown here is derived from an EMBL/GenBank/DDBJ whole genome shotgun (WGS) entry which is preliminary data.</text>
</comment>
<dbReference type="PANTHER" id="PTHR35868:SF3">
    <property type="entry name" value="DUF2804 DOMAIN-CONTAINING PROTEIN"/>
    <property type="match status" value="1"/>
</dbReference>
<evidence type="ECO:0000313" key="1">
    <source>
        <dbReference type="EMBL" id="GKX27607.1"/>
    </source>
</evidence>
<gene>
    <name evidence="1" type="ORF">SH1V18_00870</name>
</gene>
<dbReference type="AlphaFoldDB" id="A0A9W5Y725"/>
<dbReference type="Proteomes" id="UP001144256">
    <property type="component" value="Unassembled WGS sequence"/>
</dbReference>